<gene>
    <name evidence="1" type="ORF">D3791_11090</name>
</gene>
<proteinExistence type="predicted"/>
<dbReference type="PANTHER" id="PTHR43975:SF2">
    <property type="entry name" value="EG:BACR7A4.14 PROTEIN-RELATED"/>
    <property type="match status" value="1"/>
</dbReference>
<dbReference type="SUPFAM" id="SSF51735">
    <property type="entry name" value="NAD(P)-binding Rossmann-fold domains"/>
    <property type="match status" value="1"/>
</dbReference>
<reference evidence="1 2" key="1">
    <citation type="submission" date="2018-09" db="EMBL/GenBank/DDBJ databases">
        <title>Glutamicibacter mishrai S5-52T (LMG 29155T = KCTC 39846T).</title>
        <authorList>
            <person name="Das S.K."/>
        </authorList>
    </citation>
    <scope>NUCLEOTIDE SEQUENCE [LARGE SCALE GENOMIC DNA]</scope>
    <source>
        <strain evidence="1 2">S5-52</strain>
    </source>
</reference>
<protein>
    <submittedName>
        <fullName evidence="1">SDR family oxidoreductase</fullName>
    </submittedName>
</protein>
<dbReference type="Proteomes" id="UP000502331">
    <property type="component" value="Chromosome"/>
</dbReference>
<dbReference type="EMBL" id="CP032549">
    <property type="protein sequence ID" value="QIV87604.1"/>
    <property type="molecule type" value="Genomic_DNA"/>
</dbReference>
<dbReference type="RefSeq" id="WP_172512233.1">
    <property type="nucleotide sequence ID" value="NZ_CP032549.1"/>
</dbReference>
<dbReference type="Gene3D" id="3.40.50.720">
    <property type="entry name" value="NAD(P)-binding Rossmann-like Domain"/>
    <property type="match status" value="1"/>
</dbReference>
<dbReference type="PRINTS" id="PR00081">
    <property type="entry name" value="GDHRDH"/>
</dbReference>
<organism evidence="1 2">
    <name type="scientific">Glutamicibacter mishrai</name>
    <dbReference type="NCBI Taxonomy" id="1775880"/>
    <lineage>
        <taxon>Bacteria</taxon>
        <taxon>Bacillati</taxon>
        <taxon>Actinomycetota</taxon>
        <taxon>Actinomycetes</taxon>
        <taxon>Micrococcales</taxon>
        <taxon>Micrococcaceae</taxon>
        <taxon>Glutamicibacter</taxon>
    </lineage>
</organism>
<name>A0A6H0SJV8_9MICC</name>
<accession>A0A6H0SJV8</accession>
<evidence type="ECO:0000313" key="1">
    <source>
        <dbReference type="EMBL" id="QIV87604.1"/>
    </source>
</evidence>
<keyword evidence="2" id="KW-1185">Reference proteome</keyword>
<dbReference type="PANTHER" id="PTHR43975">
    <property type="entry name" value="ZGC:101858"/>
    <property type="match status" value="1"/>
</dbReference>
<dbReference type="InterPro" id="IPR036291">
    <property type="entry name" value="NAD(P)-bd_dom_sf"/>
</dbReference>
<dbReference type="InterPro" id="IPR002347">
    <property type="entry name" value="SDR_fam"/>
</dbReference>
<sequence>MRTYVVTGAASGIGATTAEMIASRGDRVIGVDLNESDVVADLSTPEGRKEAVRKTLEKAQGTAIDAVIAAAGISAPKALTVAVNYFGVTQFLEGLAPAMAKANAPRAVVVSSMASVQQNSPKLVDAMLDGDESTALAIGAQLEAAGPREGYLNYPSSKRALSRWVRRECIMPRWAGAGIPLNAVAPGTVITNMTRSMLATEEGRAMVDSNVPMPLNYHSEASVIAKLLLWLTSEENTHVTGQTIYCDGGAEVTLRGENIWS</sequence>
<dbReference type="AlphaFoldDB" id="A0A6H0SJV8"/>
<dbReference type="Pfam" id="PF13561">
    <property type="entry name" value="adh_short_C2"/>
    <property type="match status" value="1"/>
</dbReference>
<evidence type="ECO:0000313" key="2">
    <source>
        <dbReference type="Proteomes" id="UP000502331"/>
    </source>
</evidence>